<dbReference type="SUPFAM" id="SSF48498">
    <property type="entry name" value="Tetracyclin repressor-like, C-terminal domain"/>
    <property type="match status" value="1"/>
</dbReference>
<dbReference type="InterPro" id="IPR001647">
    <property type="entry name" value="HTH_TetR"/>
</dbReference>
<protein>
    <submittedName>
        <fullName evidence="7">TetR/AcrR family transcriptional regulator C-terminal ligand-binding domain-containing protein</fullName>
    </submittedName>
</protein>
<evidence type="ECO:0000313" key="8">
    <source>
        <dbReference type="Proteomes" id="UP001518976"/>
    </source>
</evidence>
<dbReference type="SUPFAM" id="SSF46689">
    <property type="entry name" value="Homeodomain-like"/>
    <property type="match status" value="1"/>
</dbReference>
<feature type="region of interest" description="Disordered" evidence="5">
    <location>
        <begin position="1"/>
        <end position="30"/>
    </location>
</feature>
<dbReference type="Gene3D" id="1.10.10.60">
    <property type="entry name" value="Homeodomain-like"/>
    <property type="match status" value="1"/>
</dbReference>
<evidence type="ECO:0000256" key="3">
    <source>
        <dbReference type="ARBA" id="ARBA00023163"/>
    </source>
</evidence>
<keyword evidence="8" id="KW-1185">Reference proteome</keyword>
<accession>A0ABS3WU53</accession>
<dbReference type="RefSeq" id="WP_209265431.1">
    <property type="nucleotide sequence ID" value="NZ_JAFFZN010000011.1"/>
</dbReference>
<sequence length="218" mass="23778">MTAPQPHGSDRPAEPARPHGSTRPGGRTARTRAAVLAAAWEELDRRDFASLTIDLIAQRSGVHAATIRRRWRTVEGVISDILSQHGETIPVPDTGSLRQDLHALARSIADFYTPPRNQRLVEAVVTAAVREPGAAEVLHNVFGDRIRRVAVMVERAAERGEVAADTDGEEVIAALGAPFYYRLLMTRRPVDAELAHRSAEAAYLAAVEGVFRTGRRAP</sequence>
<feature type="DNA-binding region" description="H-T-H motif" evidence="4">
    <location>
        <begin position="52"/>
        <end position="71"/>
    </location>
</feature>
<gene>
    <name evidence="7" type="ORF">JW592_14355</name>
</gene>
<feature type="compositionally biased region" description="Low complexity" evidence="5">
    <location>
        <begin position="21"/>
        <end position="30"/>
    </location>
</feature>
<dbReference type="PANTHER" id="PTHR30055:SF148">
    <property type="entry name" value="TETR-FAMILY TRANSCRIPTIONAL REGULATOR"/>
    <property type="match status" value="1"/>
</dbReference>
<dbReference type="Pfam" id="PF16859">
    <property type="entry name" value="TetR_C_11"/>
    <property type="match status" value="1"/>
</dbReference>
<evidence type="ECO:0000313" key="7">
    <source>
        <dbReference type="EMBL" id="MBO8186632.1"/>
    </source>
</evidence>
<comment type="caution">
    <text evidence="7">The sequence shown here is derived from an EMBL/GenBank/DDBJ whole genome shotgun (WGS) entry which is preliminary data.</text>
</comment>
<dbReference type="Proteomes" id="UP001518976">
    <property type="component" value="Unassembled WGS sequence"/>
</dbReference>
<reference evidence="7 8" key="1">
    <citation type="submission" date="2021-02" db="EMBL/GenBank/DDBJ databases">
        <title>Streptomyces spirodelae sp. nov., isolated from duckweed.</title>
        <authorList>
            <person name="Saimee Y."/>
            <person name="Duangmal K."/>
        </authorList>
    </citation>
    <scope>NUCLEOTIDE SEQUENCE [LARGE SCALE GENOMIC DNA]</scope>
    <source>
        <strain evidence="7 8">DW4-2</strain>
    </source>
</reference>
<dbReference type="EMBL" id="JAFFZN010000011">
    <property type="protein sequence ID" value="MBO8186632.1"/>
    <property type="molecule type" value="Genomic_DNA"/>
</dbReference>
<dbReference type="InterPro" id="IPR009057">
    <property type="entry name" value="Homeodomain-like_sf"/>
</dbReference>
<organism evidence="7 8">
    <name type="scientific">Streptomyces spirodelae</name>
    <dbReference type="NCBI Taxonomy" id="2812904"/>
    <lineage>
        <taxon>Bacteria</taxon>
        <taxon>Bacillati</taxon>
        <taxon>Actinomycetota</taxon>
        <taxon>Actinomycetes</taxon>
        <taxon>Kitasatosporales</taxon>
        <taxon>Streptomycetaceae</taxon>
        <taxon>Streptomyces</taxon>
    </lineage>
</organism>
<keyword evidence="1" id="KW-0805">Transcription regulation</keyword>
<evidence type="ECO:0000256" key="5">
    <source>
        <dbReference type="SAM" id="MobiDB-lite"/>
    </source>
</evidence>
<keyword evidence="2 4" id="KW-0238">DNA-binding</keyword>
<proteinExistence type="predicted"/>
<dbReference type="InterPro" id="IPR050109">
    <property type="entry name" value="HTH-type_TetR-like_transc_reg"/>
</dbReference>
<dbReference type="InterPro" id="IPR036271">
    <property type="entry name" value="Tet_transcr_reg_TetR-rel_C_sf"/>
</dbReference>
<dbReference type="Gene3D" id="1.10.357.10">
    <property type="entry name" value="Tetracycline Repressor, domain 2"/>
    <property type="match status" value="1"/>
</dbReference>
<evidence type="ECO:0000256" key="2">
    <source>
        <dbReference type="ARBA" id="ARBA00023125"/>
    </source>
</evidence>
<feature type="domain" description="HTH tetR-type" evidence="6">
    <location>
        <begin position="29"/>
        <end position="89"/>
    </location>
</feature>
<dbReference type="PANTHER" id="PTHR30055">
    <property type="entry name" value="HTH-TYPE TRANSCRIPTIONAL REGULATOR RUTR"/>
    <property type="match status" value="1"/>
</dbReference>
<evidence type="ECO:0000259" key="6">
    <source>
        <dbReference type="PROSITE" id="PS50977"/>
    </source>
</evidence>
<evidence type="ECO:0000256" key="4">
    <source>
        <dbReference type="PROSITE-ProRule" id="PRU00335"/>
    </source>
</evidence>
<dbReference type="PROSITE" id="PS50977">
    <property type="entry name" value="HTH_TETR_2"/>
    <property type="match status" value="1"/>
</dbReference>
<evidence type="ECO:0000256" key="1">
    <source>
        <dbReference type="ARBA" id="ARBA00023015"/>
    </source>
</evidence>
<name>A0ABS3WU53_9ACTN</name>
<keyword evidence="3" id="KW-0804">Transcription</keyword>
<feature type="compositionally biased region" description="Basic and acidic residues" evidence="5">
    <location>
        <begin position="8"/>
        <end position="17"/>
    </location>
</feature>
<dbReference type="InterPro" id="IPR011075">
    <property type="entry name" value="TetR_C"/>
</dbReference>
<dbReference type="Pfam" id="PF00440">
    <property type="entry name" value="TetR_N"/>
    <property type="match status" value="1"/>
</dbReference>